<sequence>MSVFPDAVSSPGVAGQQLTSAEEKRRARLAKLAAWKKKKEAEAEKQPVKFAAKAKTTPKKPARLARKNLLDGPADKAEQTTDDAPPDLDTLLENMEHTQRNDSTAAIFESDDDARSESDTDAEHLDPAKLLQAINEKNKKSVPEHPPSTHPYTRRLYTESPFISSLSPDEVDSLRLRDAITVRGKSVVRPIITWDHLALPNSLRSALDSLGFDAPTPIQCEALPNAMSGHDLIGIAKTGSGKTLAFLLPLFRQLLANPAAPSVRALVMTPTRELAMQIFNESSVFLKALKLRGCCCYGGQSISQQIAEIKKGCDLIVGTPGRIIDLLCANNGRVLRLSHVTYLVLDEADRMFDMGFEPQVMKVLRVTRPDRQTVLFSATFPPRMEALARRCLTDPVEVLVGAKNLVNDKITQQFEVLDEDQKFGRLLQVLARFQSTDSGKVLIFVDKQDSCDSLANQLIIRGYPTLSLHGGKEQIDRDGIISDFKSNVIDILVATSVASRGLDVKDLNLVVNYDSPNHMEDYVHRVGRTGRAGRSGTAVTFVTRHQERSASDIVRLLELSGAQPPAELAQLASRFREKLKRGEVKYGSGFGGRGLEKLAEIREQKKKLDRTLYEGENLSETNDDDDDDETAEVPSEKLNNFQVVFGSVKRGQDSAVHHAKMNINDLPQSTRWHMSNKDNINKVVEATGTSITTKGRYYGPGKEPGPKDDPKLYLLIESDNEMSVRQAVEMFKRSLVEGLKGSLDERKRKFTIV</sequence>
<evidence type="ECO:0000313" key="16">
    <source>
        <dbReference type="Proteomes" id="UP000738402"/>
    </source>
</evidence>
<dbReference type="PROSITE" id="PS51192">
    <property type="entry name" value="HELICASE_ATP_BIND_1"/>
    <property type="match status" value="1"/>
</dbReference>
<dbReference type="PROSITE" id="PS51194">
    <property type="entry name" value="HELICASE_CTER"/>
    <property type="match status" value="1"/>
</dbReference>
<evidence type="ECO:0000256" key="5">
    <source>
        <dbReference type="ARBA" id="ARBA00022840"/>
    </source>
</evidence>
<dbReference type="InterPro" id="IPR014001">
    <property type="entry name" value="Helicase_ATP-bd"/>
</dbReference>
<dbReference type="InterPro" id="IPR056149">
    <property type="entry name" value="PRP5/DDX46/KHDC4_KH"/>
</dbReference>
<dbReference type="PROSITE" id="PS00039">
    <property type="entry name" value="DEAD_ATP_HELICASE"/>
    <property type="match status" value="1"/>
</dbReference>
<feature type="region of interest" description="Disordered" evidence="11">
    <location>
        <begin position="612"/>
        <end position="633"/>
    </location>
</feature>
<evidence type="ECO:0000256" key="7">
    <source>
        <dbReference type="ARBA" id="ARBA00038511"/>
    </source>
</evidence>
<feature type="compositionally biased region" description="Acidic residues" evidence="11">
    <location>
        <begin position="621"/>
        <end position="631"/>
    </location>
</feature>
<comment type="caution">
    <text evidence="15">The sequence shown here is derived from an EMBL/GenBank/DDBJ whole genome shotgun (WGS) entry which is preliminary data.</text>
</comment>
<evidence type="ECO:0000256" key="3">
    <source>
        <dbReference type="ARBA" id="ARBA00022801"/>
    </source>
</evidence>
<dbReference type="Pfam" id="PF23469">
    <property type="entry name" value="KH_12"/>
    <property type="match status" value="1"/>
</dbReference>
<dbReference type="InterPro" id="IPR027417">
    <property type="entry name" value="P-loop_NTPase"/>
</dbReference>
<dbReference type="GO" id="GO:0008380">
    <property type="term" value="P:RNA splicing"/>
    <property type="evidence" value="ECO:0007669"/>
    <property type="project" value="UniProtKB-KW"/>
</dbReference>
<evidence type="ECO:0000313" key="15">
    <source>
        <dbReference type="EMBL" id="KAG7725832.1"/>
    </source>
</evidence>
<protein>
    <recommendedName>
        <fullName evidence="1">RNA helicase</fullName>
        <ecNumber evidence="1">3.6.4.13</ecNumber>
    </recommendedName>
</protein>
<dbReference type="InterPro" id="IPR014014">
    <property type="entry name" value="RNA_helicase_DEAD_Q_motif"/>
</dbReference>
<dbReference type="AlphaFoldDB" id="A0AAN6D485"/>
<evidence type="ECO:0000256" key="8">
    <source>
        <dbReference type="ARBA" id="ARBA00047984"/>
    </source>
</evidence>
<organism evidence="15 16">
    <name type="scientific">Ogataea haglerorum</name>
    <dbReference type="NCBI Taxonomy" id="1937702"/>
    <lineage>
        <taxon>Eukaryota</taxon>
        <taxon>Fungi</taxon>
        <taxon>Dikarya</taxon>
        <taxon>Ascomycota</taxon>
        <taxon>Saccharomycotina</taxon>
        <taxon>Pichiomycetes</taxon>
        <taxon>Pichiales</taxon>
        <taxon>Pichiaceae</taxon>
        <taxon>Ogataea</taxon>
    </lineage>
</organism>
<dbReference type="PANTHER" id="PTHR47958">
    <property type="entry name" value="ATP-DEPENDENT RNA HELICASE DBP3"/>
    <property type="match status" value="1"/>
</dbReference>
<feature type="domain" description="Helicase ATP-binding" evidence="12">
    <location>
        <begin position="223"/>
        <end position="398"/>
    </location>
</feature>
<evidence type="ECO:0000256" key="11">
    <source>
        <dbReference type="SAM" id="MobiDB-lite"/>
    </source>
</evidence>
<feature type="domain" description="Helicase C-terminal" evidence="13">
    <location>
        <begin position="409"/>
        <end position="572"/>
    </location>
</feature>
<dbReference type="PROSITE" id="PS51195">
    <property type="entry name" value="Q_MOTIF"/>
    <property type="match status" value="1"/>
</dbReference>
<keyword evidence="4 10" id="KW-0347">Helicase</keyword>
<dbReference type="GO" id="GO:0003724">
    <property type="term" value="F:RNA helicase activity"/>
    <property type="evidence" value="ECO:0007669"/>
    <property type="project" value="UniProtKB-EC"/>
</dbReference>
<name>A0AAN6D485_9ASCO</name>
<evidence type="ECO:0000259" key="13">
    <source>
        <dbReference type="PROSITE" id="PS51194"/>
    </source>
</evidence>
<feature type="compositionally biased region" description="Basic residues" evidence="11">
    <location>
        <begin position="56"/>
        <end position="66"/>
    </location>
</feature>
<feature type="region of interest" description="Disordered" evidence="11">
    <location>
        <begin position="1"/>
        <end position="23"/>
    </location>
</feature>
<comment type="catalytic activity">
    <reaction evidence="8">
        <text>ATP + H2O = ADP + phosphate + H(+)</text>
        <dbReference type="Rhea" id="RHEA:13065"/>
        <dbReference type="ChEBI" id="CHEBI:15377"/>
        <dbReference type="ChEBI" id="CHEBI:15378"/>
        <dbReference type="ChEBI" id="CHEBI:30616"/>
        <dbReference type="ChEBI" id="CHEBI:43474"/>
        <dbReference type="ChEBI" id="CHEBI:456216"/>
        <dbReference type="EC" id="3.6.4.13"/>
    </reaction>
</comment>
<dbReference type="GO" id="GO:0005524">
    <property type="term" value="F:ATP binding"/>
    <property type="evidence" value="ECO:0007669"/>
    <property type="project" value="UniProtKB-KW"/>
</dbReference>
<keyword evidence="6" id="KW-0508">mRNA splicing</keyword>
<comment type="similarity">
    <text evidence="7">Belongs to the DEAD box helicase family. DDX46/PRP5 subfamily.</text>
</comment>
<keyword evidence="3 10" id="KW-0378">Hydrolase</keyword>
<dbReference type="InterPro" id="IPR000629">
    <property type="entry name" value="RNA-helicase_DEAD-box_CS"/>
</dbReference>
<feature type="short sequence motif" description="Q motif" evidence="9">
    <location>
        <begin position="192"/>
        <end position="220"/>
    </location>
</feature>
<dbReference type="CDD" id="cd18787">
    <property type="entry name" value="SF2_C_DEAD"/>
    <property type="match status" value="1"/>
</dbReference>
<evidence type="ECO:0000259" key="12">
    <source>
        <dbReference type="PROSITE" id="PS51192"/>
    </source>
</evidence>
<evidence type="ECO:0000256" key="6">
    <source>
        <dbReference type="ARBA" id="ARBA00023187"/>
    </source>
</evidence>
<evidence type="ECO:0000256" key="9">
    <source>
        <dbReference type="PROSITE-ProRule" id="PRU00552"/>
    </source>
</evidence>
<feature type="domain" description="DEAD-box RNA helicase Q" evidence="14">
    <location>
        <begin position="192"/>
        <end position="220"/>
    </location>
</feature>
<dbReference type="EMBL" id="JAHLUH010000011">
    <property type="protein sequence ID" value="KAG7725832.1"/>
    <property type="molecule type" value="Genomic_DNA"/>
</dbReference>
<keyword evidence="6" id="KW-0507">mRNA processing</keyword>
<dbReference type="Pfam" id="PF00271">
    <property type="entry name" value="Helicase_C"/>
    <property type="match status" value="1"/>
</dbReference>
<feature type="region of interest" description="Disordered" evidence="11">
    <location>
        <begin position="37"/>
        <end position="155"/>
    </location>
</feature>
<dbReference type="EC" id="3.6.4.13" evidence="1"/>
<accession>A0AAN6D485</accession>
<dbReference type="SMART" id="SM00487">
    <property type="entry name" value="DEXDc"/>
    <property type="match status" value="1"/>
</dbReference>
<keyword evidence="2 10" id="KW-0547">Nucleotide-binding</keyword>
<dbReference type="GO" id="GO:0016787">
    <property type="term" value="F:hydrolase activity"/>
    <property type="evidence" value="ECO:0007669"/>
    <property type="project" value="UniProtKB-KW"/>
</dbReference>
<evidence type="ECO:0000256" key="4">
    <source>
        <dbReference type="ARBA" id="ARBA00022806"/>
    </source>
</evidence>
<evidence type="ECO:0000256" key="2">
    <source>
        <dbReference type="ARBA" id="ARBA00022741"/>
    </source>
</evidence>
<dbReference type="Gene3D" id="3.40.50.300">
    <property type="entry name" value="P-loop containing nucleotide triphosphate hydrolases"/>
    <property type="match status" value="2"/>
</dbReference>
<evidence type="ECO:0000256" key="10">
    <source>
        <dbReference type="RuleBase" id="RU000492"/>
    </source>
</evidence>
<keyword evidence="5 10" id="KW-0067">ATP-binding</keyword>
<dbReference type="Pfam" id="PF00270">
    <property type="entry name" value="DEAD"/>
    <property type="match status" value="1"/>
</dbReference>
<dbReference type="SUPFAM" id="SSF52540">
    <property type="entry name" value="P-loop containing nucleoside triphosphate hydrolases"/>
    <property type="match status" value="1"/>
</dbReference>
<feature type="compositionally biased region" description="Basic and acidic residues" evidence="11">
    <location>
        <begin position="113"/>
        <end position="127"/>
    </location>
</feature>
<dbReference type="SMART" id="SM00490">
    <property type="entry name" value="HELICc"/>
    <property type="match status" value="1"/>
</dbReference>
<evidence type="ECO:0000256" key="1">
    <source>
        <dbReference type="ARBA" id="ARBA00012552"/>
    </source>
</evidence>
<evidence type="ECO:0000259" key="14">
    <source>
        <dbReference type="PROSITE" id="PS51195"/>
    </source>
</evidence>
<dbReference type="InterPro" id="IPR001650">
    <property type="entry name" value="Helicase_C-like"/>
</dbReference>
<dbReference type="InterPro" id="IPR011545">
    <property type="entry name" value="DEAD/DEAH_box_helicase_dom"/>
</dbReference>
<gene>
    <name evidence="15" type="ORF">KL933_003880</name>
</gene>
<proteinExistence type="inferred from homology"/>
<reference evidence="15" key="1">
    <citation type="journal article" date="2021" name="G3 (Bethesda)">
        <title>Genomic diversity, chromosomal rearrangements, and interspecies hybridization in the ogataea polymorpha species complex.</title>
        <authorList>
            <person name="Hanson S.J."/>
            <person name="Cinneide E.O."/>
            <person name="Salzberg L.I."/>
            <person name="Wolfe K.H."/>
            <person name="McGowan J."/>
            <person name="Fitzpatrick D.A."/>
            <person name="Matlin K."/>
        </authorList>
    </citation>
    <scope>NUCLEOTIDE SEQUENCE</scope>
    <source>
        <strain evidence="15">83-405-1</strain>
    </source>
</reference>
<dbReference type="GO" id="GO:0003676">
    <property type="term" value="F:nucleic acid binding"/>
    <property type="evidence" value="ECO:0007669"/>
    <property type="project" value="InterPro"/>
</dbReference>
<dbReference type="Proteomes" id="UP000738402">
    <property type="component" value="Unassembled WGS sequence"/>
</dbReference>